<name>A0A830CII1_9LAMI</name>
<dbReference type="Gene3D" id="1.20.1280.50">
    <property type="match status" value="1"/>
</dbReference>
<dbReference type="PROSITE" id="PS50181">
    <property type="entry name" value="FBOX"/>
    <property type="match status" value="1"/>
</dbReference>
<comment type="caution">
    <text evidence="3">The sequence shown here is derived from an EMBL/GenBank/DDBJ whole genome shotgun (WGS) entry which is preliminary data.</text>
</comment>
<dbReference type="PANTHER" id="PTHR31672:SF13">
    <property type="entry name" value="F-BOX PROTEIN CPR30-LIKE"/>
    <property type="match status" value="1"/>
</dbReference>
<proteinExistence type="predicted"/>
<dbReference type="CDD" id="cd22157">
    <property type="entry name" value="F-box_AtFBW1-like"/>
    <property type="match status" value="1"/>
</dbReference>
<dbReference type="NCBIfam" id="TIGR01640">
    <property type="entry name" value="F_box_assoc_1"/>
    <property type="match status" value="1"/>
</dbReference>
<sequence>MSGMPPPEIINGLPGKPLPFELVENILSRLPVKSLKRFRAVEKSWRHLIDSERFAKIHLHRSLTSKSNRNLFSGLLGFHWISVDSLDKEHSMNPGFEYDDKFIGAISNSCNGLVVVGREPDPPILWNPFSREYKVLPKCPLDFQADSSFSCKTTYGFGYDSINDDYKVVKVMLYMKPFFKLSEEWIYSLKSNSWRRTNGSDYDRGHWSHHVNGLLHIIVHTGPGLESMKIMGFSVETEEDYEVMKPVGPGIDTKGLIRVCLSVLDGCLALVCDYASEVVVWVMVEYRVQKSWTPLFTYPVEEGEFVRPLAYSKESDKIVLNCSCTRFTVCGVKKRTSVENFAMPCLFWPRLCVESLISPNGWAVVGKSPTEKQIKDGQPNNLGKKVMKKKR</sequence>
<dbReference type="Proteomes" id="UP000653305">
    <property type="component" value="Unassembled WGS sequence"/>
</dbReference>
<reference evidence="3" key="1">
    <citation type="submission" date="2020-07" db="EMBL/GenBank/DDBJ databases">
        <title>Ethylene signaling mediates host invasion by parasitic plants.</title>
        <authorList>
            <person name="Yoshida S."/>
        </authorList>
    </citation>
    <scope>NUCLEOTIDE SEQUENCE</scope>
    <source>
        <strain evidence="3">Okayama</strain>
    </source>
</reference>
<dbReference type="PANTHER" id="PTHR31672">
    <property type="entry name" value="BNACNNG10540D PROTEIN"/>
    <property type="match status" value="1"/>
</dbReference>
<dbReference type="OrthoDB" id="591557at2759"/>
<evidence type="ECO:0000313" key="3">
    <source>
        <dbReference type="EMBL" id="GFP98809.1"/>
    </source>
</evidence>
<gene>
    <name evidence="3" type="ORF">PHJA_002024800</name>
</gene>
<dbReference type="InterPro" id="IPR001810">
    <property type="entry name" value="F-box_dom"/>
</dbReference>
<protein>
    <submittedName>
        <fullName evidence="3">F-box protein cpr30</fullName>
    </submittedName>
</protein>
<dbReference type="AlphaFoldDB" id="A0A830CII1"/>
<feature type="domain" description="F-box" evidence="2">
    <location>
        <begin position="12"/>
        <end position="57"/>
    </location>
</feature>
<dbReference type="InterPro" id="IPR017451">
    <property type="entry name" value="F-box-assoc_interact_dom"/>
</dbReference>
<dbReference type="SUPFAM" id="SSF81383">
    <property type="entry name" value="F-box domain"/>
    <property type="match status" value="1"/>
</dbReference>
<accession>A0A830CII1</accession>
<dbReference type="EMBL" id="BMAC01000544">
    <property type="protein sequence ID" value="GFP98809.1"/>
    <property type="molecule type" value="Genomic_DNA"/>
</dbReference>
<dbReference type="SMART" id="SM00256">
    <property type="entry name" value="FBOX"/>
    <property type="match status" value="1"/>
</dbReference>
<evidence type="ECO:0000313" key="4">
    <source>
        <dbReference type="Proteomes" id="UP000653305"/>
    </source>
</evidence>
<evidence type="ECO:0000259" key="2">
    <source>
        <dbReference type="PROSITE" id="PS50181"/>
    </source>
</evidence>
<dbReference type="InterPro" id="IPR013187">
    <property type="entry name" value="F-box-assoc_dom_typ3"/>
</dbReference>
<keyword evidence="4" id="KW-1185">Reference proteome</keyword>
<dbReference type="Pfam" id="PF08268">
    <property type="entry name" value="FBA_3"/>
    <property type="match status" value="1"/>
</dbReference>
<feature type="region of interest" description="Disordered" evidence="1">
    <location>
        <begin position="369"/>
        <end position="391"/>
    </location>
</feature>
<dbReference type="Pfam" id="PF00646">
    <property type="entry name" value="F-box"/>
    <property type="match status" value="1"/>
</dbReference>
<dbReference type="InterPro" id="IPR050796">
    <property type="entry name" value="SCF_F-box_component"/>
</dbReference>
<evidence type="ECO:0000256" key="1">
    <source>
        <dbReference type="SAM" id="MobiDB-lite"/>
    </source>
</evidence>
<dbReference type="InterPro" id="IPR036047">
    <property type="entry name" value="F-box-like_dom_sf"/>
</dbReference>
<organism evidence="3 4">
    <name type="scientific">Phtheirospermum japonicum</name>
    <dbReference type="NCBI Taxonomy" id="374723"/>
    <lineage>
        <taxon>Eukaryota</taxon>
        <taxon>Viridiplantae</taxon>
        <taxon>Streptophyta</taxon>
        <taxon>Embryophyta</taxon>
        <taxon>Tracheophyta</taxon>
        <taxon>Spermatophyta</taxon>
        <taxon>Magnoliopsida</taxon>
        <taxon>eudicotyledons</taxon>
        <taxon>Gunneridae</taxon>
        <taxon>Pentapetalae</taxon>
        <taxon>asterids</taxon>
        <taxon>lamiids</taxon>
        <taxon>Lamiales</taxon>
        <taxon>Orobanchaceae</taxon>
        <taxon>Orobanchaceae incertae sedis</taxon>
        <taxon>Phtheirospermum</taxon>
    </lineage>
</organism>